<dbReference type="InterPro" id="IPR017452">
    <property type="entry name" value="GPCR_Rhodpsn_7TM"/>
</dbReference>
<feature type="transmembrane region" description="Helical" evidence="5">
    <location>
        <begin position="267"/>
        <end position="288"/>
    </location>
</feature>
<feature type="signal peptide" evidence="6">
    <location>
        <begin position="1"/>
        <end position="16"/>
    </location>
</feature>
<evidence type="ECO:0000256" key="1">
    <source>
        <dbReference type="ARBA" id="ARBA00004370"/>
    </source>
</evidence>
<proteinExistence type="predicted"/>
<evidence type="ECO:0000313" key="9">
    <source>
        <dbReference type="Proteomes" id="UP000001940"/>
    </source>
</evidence>
<feature type="transmembrane region" description="Helical" evidence="5">
    <location>
        <begin position="227"/>
        <end position="246"/>
    </location>
</feature>
<feature type="chain" id="PRO_5002712576" evidence="6">
    <location>
        <begin position="17"/>
        <end position="357"/>
    </location>
</feature>
<dbReference type="UCSC" id="F57B1.9a">
    <property type="organism name" value="c. elegans"/>
</dbReference>
<dbReference type="GO" id="GO:0016020">
    <property type="term" value="C:membrane"/>
    <property type="evidence" value="ECO:0007669"/>
    <property type="project" value="UniProtKB-SubCell"/>
</dbReference>
<evidence type="ECO:0000259" key="7">
    <source>
        <dbReference type="PROSITE" id="PS50262"/>
    </source>
</evidence>
<dbReference type="ExpressionAtlas" id="A7LPI0">
    <property type="expression patterns" value="differential"/>
</dbReference>
<dbReference type="InParanoid" id="A7LPI0"/>
<dbReference type="OMA" id="IAVQRCF"/>
<dbReference type="EMBL" id="BX284605">
    <property type="protein sequence ID" value="CAO82042.1"/>
    <property type="molecule type" value="Genomic_DNA"/>
</dbReference>
<keyword evidence="6" id="KW-0732">Signal</keyword>
<dbReference type="PANTHER" id="PTHR31406:SF6">
    <property type="entry name" value="G-PROTEIN COUPLED RECEPTORS FAMILY 1 PROFILE DOMAIN-CONTAINING PROTEIN"/>
    <property type="match status" value="1"/>
</dbReference>
<dbReference type="InterPro" id="IPR006874">
    <property type="entry name" value="DUF621"/>
</dbReference>
<keyword evidence="9" id="KW-1185">Reference proteome</keyword>
<keyword evidence="2 5" id="KW-0812">Transmembrane</keyword>
<evidence type="ECO:0000313" key="10">
    <source>
        <dbReference type="WormBase" id="F57B1.9a"/>
    </source>
</evidence>
<evidence type="ECO:0000313" key="8">
    <source>
        <dbReference type="EMBL" id="CAO82042.1"/>
    </source>
</evidence>
<dbReference type="GeneID" id="6418747"/>
<dbReference type="Bgee" id="WBGene00045488">
    <property type="expression patterns" value="Expressed in adult organism and 1 other cell type or tissue"/>
</dbReference>
<accession>A7LPI0</accession>
<dbReference type="PaxDb" id="6239-F57B1.9a"/>
<dbReference type="WormBase" id="F57B1.9a">
    <property type="protein sequence ID" value="CE41414"/>
    <property type="gene ID" value="WBGene00045488"/>
</dbReference>
<dbReference type="AlphaFoldDB" id="A7LPI0"/>
<sequence length="357" mass="40328">MLSIVLLFVFGILANAHLQSSDGVSPPKSSPLEEVDAEIPPEDKNFLYYFIIATFTASTIISTLLTGAFLVASVILWKRFKHMKFFWFLCMLTLSIFIISILNLLINVPATLFSLLTKDFVKSEAFLLISYIIDICHYTILFCNLVIAVQRCFVFFFRNLADSVFDTPFMYAWMISVYLLSLLVVYAMMYNNCRYRYSLNVLHYELYCQTSAVVNLPPPKAISIMEIVIQFAIPCIIFGIYIALTIKIMIMKQSSLKSSEITILKQAFFVFFVFQVSSVVFLLCQTVKFGVATAFLIKRVINTMEILAGAATPCFFFFTSKEIKKMASVKSSMNNSQASSNIRLRNVSSISALGSVA</sequence>
<keyword evidence="8" id="KW-0675">Receptor</keyword>
<dbReference type="FunCoup" id="A7LPI0">
    <property type="interactions" value="9"/>
</dbReference>
<dbReference type="CTD" id="6418747"/>
<dbReference type="SUPFAM" id="SSF81321">
    <property type="entry name" value="Family A G protein-coupled receptor-like"/>
    <property type="match status" value="1"/>
</dbReference>
<reference evidence="8 9" key="1">
    <citation type="journal article" date="1998" name="Science">
        <title>Genome sequence of the nematode C. elegans: a platform for investigating biology.</title>
        <authorList>
            <consortium name="The C. elegans sequencing consortium"/>
            <person name="Sulson J.E."/>
            <person name="Waterston R."/>
        </authorList>
    </citation>
    <scope>NUCLEOTIDE SEQUENCE [LARGE SCALE GENOMIC DNA]</scope>
    <source>
        <strain evidence="8 9">Bristol N2</strain>
    </source>
</reference>
<feature type="transmembrane region" description="Helical" evidence="5">
    <location>
        <begin position="46"/>
        <end position="73"/>
    </location>
</feature>
<feature type="transmembrane region" description="Helical" evidence="5">
    <location>
        <begin position="300"/>
        <end position="318"/>
    </location>
</feature>
<protein>
    <submittedName>
        <fullName evidence="8">G-protein coupled receptors family 1 profile domain-containing protein</fullName>
    </submittedName>
</protein>
<keyword evidence="3 5" id="KW-1133">Transmembrane helix</keyword>
<dbReference type="RefSeq" id="NP_001122959.1">
    <property type="nucleotide sequence ID" value="NM_001129487.1"/>
</dbReference>
<organism evidence="8 9">
    <name type="scientific">Caenorhabditis elegans</name>
    <dbReference type="NCBI Taxonomy" id="6239"/>
    <lineage>
        <taxon>Eukaryota</taxon>
        <taxon>Metazoa</taxon>
        <taxon>Ecdysozoa</taxon>
        <taxon>Nematoda</taxon>
        <taxon>Chromadorea</taxon>
        <taxon>Rhabditida</taxon>
        <taxon>Rhabditina</taxon>
        <taxon>Rhabditomorpha</taxon>
        <taxon>Rhabditoidea</taxon>
        <taxon>Rhabditidae</taxon>
        <taxon>Peloderinae</taxon>
        <taxon>Caenorhabditis</taxon>
    </lineage>
</organism>
<dbReference type="SMR" id="A7LPI0"/>
<evidence type="ECO:0000256" key="6">
    <source>
        <dbReference type="SAM" id="SignalP"/>
    </source>
</evidence>
<comment type="subcellular location">
    <subcellularLocation>
        <location evidence="1">Membrane</location>
    </subcellularLocation>
</comment>
<evidence type="ECO:0000256" key="2">
    <source>
        <dbReference type="ARBA" id="ARBA00022692"/>
    </source>
</evidence>
<dbReference type="eggNOG" id="ENOG502RR9X">
    <property type="taxonomic scope" value="Eukaryota"/>
</dbReference>
<evidence type="ECO:0000256" key="3">
    <source>
        <dbReference type="ARBA" id="ARBA00022989"/>
    </source>
</evidence>
<dbReference type="Pfam" id="PF04789">
    <property type="entry name" value="DUF621"/>
    <property type="match status" value="1"/>
</dbReference>
<dbReference type="PhylomeDB" id="A7LPI0"/>
<dbReference type="AGR" id="WB:WBGene00045488"/>
<keyword evidence="4 5" id="KW-0472">Membrane</keyword>
<evidence type="ECO:0000256" key="5">
    <source>
        <dbReference type="SAM" id="Phobius"/>
    </source>
</evidence>
<dbReference type="PROSITE" id="PS50262">
    <property type="entry name" value="G_PROTEIN_RECEP_F1_2"/>
    <property type="match status" value="1"/>
</dbReference>
<dbReference type="HOGENOM" id="CLU_071393_0_0_1"/>
<dbReference type="Proteomes" id="UP000001940">
    <property type="component" value="Chromosome V"/>
</dbReference>
<feature type="transmembrane region" description="Helical" evidence="5">
    <location>
        <begin position="85"/>
        <end position="106"/>
    </location>
</feature>
<dbReference type="OrthoDB" id="5848170at2759"/>
<dbReference type="Gene3D" id="1.20.1070.10">
    <property type="entry name" value="Rhodopsin 7-helix transmembrane proteins"/>
    <property type="match status" value="1"/>
</dbReference>
<dbReference type="KEGG" id="cel:CELE_F57B1.9"/>
<feature type="domain" description="G-protein coupled receptors family 1 profile" evidence="7">
    <location>
        <begin position="67"/>
        <end position="316"/>
    </location>
</feature>
<evidence type="ECO:0000256" key="4">
    <source>
        <dbReference type="ARBA" id="ARBA00023136"/>
    </source>
</evidence>
<dbReference type="PANTHER" id="PTHR31406">
    <property type="entry name" value="PROTEIN CBG06702-RELATED"/>
    <property type="match status" value="1"/>
</dbReference>
<feature type="transmembrane region" description="Helical" evidence="5">
    <location>
        <begin position="126"/>
        <end position="149"/>
    </location>
</feature>
<feature type="transmembrane region" description="Helical" evidence="5">
    <location>
        <begin position="170"/>
        <end position="189"/>
    </location>
</feature>
<name>A7LPI0_CAEEL</name>
<gene>
    <name evidence="8" type="ORF">CELE_F57B1.9</name>
    <name evidence="8 10" type="ORF">F57B1.9</name>
</gene>